<comment type="caution">
    <text evidence="1">The sequence shown here is derived from an EMBL/GenBank/DDBJ whole genome shotgun (WGS) entry which is preliminary data.</text>
</comment>
<dbReference type="EMBL" id="LHXO01000020">
    <property type="protein sequence ID" value="KXA95253.1"/>
    <property type="molecule type" value="Genomic_DNA"/>
</dbReference>
<sequence length="73" mass="8206">FVSSTSTTSTSPLGSALMSKSWTRLQRVDLLLTAQLKFMRNFLAPLNTENPAQNGMRLRYFEASIGRIRGIEQ</sequence>
<organism evidence="1 2">
    <name type="scientific">candidate division MSBL1 archaeon SCGC-AAA259E19</name>
    <dbReference type="NCBI Taxonomy" id="1698264"/>
    <lineage>
        <taxon>Archaea</taxon>
        <taxon>Methanobacteriati</taxon>
        <taxon>Methanobacteriota</taxon>
        <taxon>candidate division MSBL1</taxon>
    </lineage>
</organism>
<name>A0A133UM16_9EURY</name>
<gene>
    <name evidence="1" type="ORF">AKJ65_02120</name>
</gene>
<protein>
    <submittedName>
        <fullName evidence="1">Uncharacterized protein</fullName>
    </submittedName>
</protein>
<dbReference type="Proteomes" id="UP000070284">
    <property type="component" value="Unassembled WGS sequence"/>
</dbReference>
<dbReference type="AlphaFoldDB" id="A0A133UM16"/>
<proteinExistence type="predicted"/>
<keyword evidence="2" id="KW-1185">Reference proteome</keyword>
<evidence type="ECO:0000313" key="2">
    <source>
        <dbReference type="Proteomes" id="UP000070284"/>
    </source>
</evidence>
<accession>A0A133UM16</accession>
<reference evidence="1 2" key="1">
    <citation type="journal article" date="2016" name="Sci. Rep.">
        <title>Metabolic traits of an uncultured archaeal lineage -MSBL1- from brine pools of the Red Sea.</title>
        <authorList>
            <person name="Mwirichia R."/>
            <person name="Alam I."/>
            <person name="Rashid M."/>
            <person name="Vinu M."/>
            <person name="Ba-Alawi W."/>
            <person name="Anthony Kamau A."/>
            <person name="Kamanda Ngugi D."/>
            <person name="Goker M."/>
            <person name="Klenk H.P."/>
            <person name="Bajic V."/>
            <person name="Stingl U."/>
        </authorList>
    </citation>
    <scope>NUCLEOTIDE SEQUENCE [LARGE SCALE GENOMIC DNA]</scope>
    <source>
        <strain evidence="1">SCGC-AAA259E19</strain>
    </source>
</reference>
<evidence type="ECO:0000313" key="1">
    <source>
        <dbReference type="EMBL" id="KXA95253.1"/>
    </source>
</evidence>
<feature type="non-terminal residue" evidence="1">
    <location>
        <position position="1"/>
    </location>
</feature>